<protein>
    <submittedName>
        <fullName evidence="2">Uncharacterized protein</fullName>
    </submittedName>
</protein>
<keyword evidence="2" id="KW-0614">Plasmid</keyword>
<dbReference type="EMBL" id="CP094674">
    <property type="protein sequence ID" value="UOG77637.1"/>
    <property type="molecule type" value="Genomic_DNA"/>
</dbReference>
<evidence type="ECO:0000313" key="2">
    <source>
        <dbReference type="EMBL" id="UOG77637.1"/>
    </source>
</evidence>
<sequence length="81" mass="8497">MITSLRAKILLILMVVGLSIAGMGVGANVRRDGGTPAVATQGSGPRLAPIAGYLTWGGLGLVFGCFMLLLTIERKRQDKVK</sequence>
<keyword evidence="1" id="KW-0472">Membrane</keyword>
<evidence type="ECO:0000313" key="3">
    <source>
        <dbReference type="Proteomes" id="UP000831113"/>
    </source>
</evidence>
<dbReference type="RefSeq" id="WP_243803501.1">
    <property type="nucleotide sequence ID" value="NZ_CP094674.1"/>
</dbReference>
<organism evidence="2 3">
    <name type="scientific">Hymenobacter tibetensis</name>
    <dbReference type="NCBI Taxonomy" id="497967"/>
    <lineage>
        <taxon>Bacteria</taxon>
        <taxon>Pseudomonadati</taxon>
        <taxon>Bacteroidota</taxon>
        <taxon>Cytophagia</taxon>
        <taxon>Cytophagales</taxon>
        <taxon>Hymenobacteraceae</taxon>
        <taxon>Hymenobacter</taxon>
    </lineage>
</organism>
<accession>A0ABY4D6G6</accession>
<name>A0ABY4D6G6_9BACT</name>
<geneLocation type="plasmid" evidence="2 3">
    <name>unnamed5</name>
</geneLocation>
<feature type="transmembrane region" description="Helical" evidence="1">
    <location>
        <begin position="50"/>
        <end position="72"/>
    </location>
</feature>
<dbReference type="Proteomes" id="UP000831113">
    <property type="component" value="Plasmid unnamed5"/>
</dbReference>
<gene>
    <name evidence="2" type="ORF">MTX78_25065</name>
</gene>
<proteinExistence type="predicted"/>
<evidence type="ECO:0000256" key="1">
    <source>
        <dbReference type="SAM" id="Phobius"/>
    </source>
</evidence>
<keyword evidence="1" id="KW-0812">Transmembrane</keyword>
<keyword evidence="1" id="KW-1133">Transmembrane helix</keyword>
<keyword evidence="3" id="KW-1185">Reference proteome</keyword>
<reference evidence="2 3" key="1">
    <citation type="submission" date="2022-03" db="EMBL/GenBank/DDBJ databases">
        <title>Hymenobactersp. isolated from the air.</title>
        <authorList>
            <person name="Won M."/>
            <person name="Kwon S.-W."/>
        </authorList>
    </citation>
    <scope>NUCLEOTIDE SEQUENCE [LARGE SCALE GENOMIC DNA]</scope>
    <source>
        <strain evidence="2 3">KACC 21982</strain>
        <plasmid evidence="2 3">unnamed5</plasmid>
    </source>
</reference>